<proteinExistence type="predicted"/>
<evidence type="ECO:0000313" key="2">
    <source>
        <dbReference type="Proteomes" id="UP000037712"/>
    </source>
</evidence>
<name>A0A0M9WP11_RHORH</name>
<dbReference type="AlphaFoldDB" id="A0A0M9WP11"/>
<reference evidence="2" key="2">
    <citation type="submission" date="2015-01" db="EMBL/GenBank/DDBJ databases">
        <title>Draft genome sequence of potential hydrocarbon metabolising strain of Rhodococcus rhodochrous.</title>
        <authorList>
            <person name="Aggarwal R.K."/>
            <person name="Dawar C."/>
        </authorList>
    </citation>
    <scope>NUCLEOTIDE SEQUENCE [LARGE SCALE GENOMIC DNA]</scope>
    <source>
        <strain evidence="2">KG-21</strain>
    </source>
</reference>
<dbReference type="Gene3D" id="2.60.270.50">
    <property type="match status" value="1"/>
</dbReference>
<comment type="caution">
    <text evidence="1">The sequence shown here is derived from an EMBL/GenBank/DDBJ whole genome shotgun (WGS) entry which is preliminary data.</text>
</comment>
<gene>
    <name evidence="1" type="ORF">Z051_10725</name>
</gene>
<accession>A0A0M9WP11</accession>
<dbReference type="PATRIC" id="fig|1441923.3.peg.2369"/>
<evidence type="ECO:0000313" key="1">
    <source>
        <dbReference type="EMBL" id="KOS56190.1"/>
    </source>
</evidence>
<organism evidence="1 2">
    <name type="scientific">Rhodococcus rhodochrous KG-21</name>
    <dbReference type="NCBI Taxonomy" id="1441923"/>
    <lineage>
        <taxon>Bacteria</taxon>
        <taxon>Bacillati</taxon>
        <taxon>Actinomycetota</taxon>
        <taxon>Actinomycetes</taxon>
        <taxon>Mycobacteriales</taxon>
        <taxon>Nocardiaceae</taxon>
        <taxon>Rhodococcus</taxon>
    </lineage>
</organism>
<protein>
    <submittedName>
        <fullName evidence="1">Uncharacterized protein</fullName>
    </submittedName>
</protein>
<dbReference type="EMBL" id="AZYO01000022">
    <property type="protein sequence ID" value="KOS56190.1"/>
    <property type="molecule type" value="Genomic_DNA"/>
</dbReference>
<dbReference type="RefSeq" id="WP_054372658.1">
    <property type="nucleotide sequence ID" value="NZ_AZYO01000022.1"/>
</dbReference>
<sequence length="126" mass="13577">MHTRNPVACPSVALTIRNDTSEPMVLRDSALPEGRWVLPPPSSLQPGEAATVAASTGDDLGIGIRLTYSLPGGARAIFLAQTYRYGDSSVDGTRIEPDEGYVVHTQIDRRFPHMCAHYSVSLLAPT</sequence>
<reference evidence="1 2" key="1">
    <citation type="journal article" date="2015" name="Genome Announc.">
        <title>Draft Genome Sequence of Rhodococcus rhodochrous Strain KG-21, a Soil Isolate from Oil Fields of Krishna-Godavari Basin, India.</title>
        <authorList>
            <person name="Dawar C."/>
            <person name="Aggarwal R.K."/>
        </authorList>
    </citation>
    <scope>NUCLEOTIDE SEQUENCE [LARGE SCALE GENOMIC DNA]</scope>
    <source>
        <strain evidence="1 2">KG-21</strain>
    </source>
</reference>
<dbReference type="Proteomes" id="UP000037712">
    <property type="component" value="Unassembled WGS sequence"/>
</dbReference>